<comment type="caution">
    <text evidence="1">The sequence shown here is derived from an EMBL/GenBank/DDBJ whole genome shotgun (WGS) entry which is preliminary data.</text>
</comment>
<dbReference type="EMBL" id="MPUH01000105">
    <property type="protein sequence ID" value="OMJ90304.1"/>
    <property type="molecule type" value="Genomic_DNA"/>
</dbReference>
<evidence type="ECO:0000313" key="1">
    <source>
        <dbReference type="EMBL" id="OMJ90304.1"/>
    </source>
</evidence>
<organism evidence="1 2">
    <name type="scientific">Stentor coeruleus</name>
    <dbReference type="NCBI Taxonomy" id="5963"/>
    <lineage>
        <taxon>Eukaryota</taxon>
        <taxon>Sar</taxon>
        <taxon>Alveolata</taxon>
        <taxon>Ciliophora</taxon>
        <taxon>Postciliodesmatophora</taxon>
        <taxon>Heterotrichea</taxon>
        <taxon>Heterotrichida</taxon>
        <taxon>Stentoridae</taxon>
        <taxon>Stentor</taxon>
    </lineage>
</organism>
<evidence type="ECO:0000313" key="2">
    <source>
        <dbReference type="Proteomes" id="UP000187209"/>
    </source>
</evidence>
<keyword evidence="2" id="KW-1185">Reference proteome</keyword>
<reference evidence="1 2" key="1">
    <citation type="submission" date="2016-11" db="EMBL/GenBank/DDBJ databases">
        <title>The macronuclear genome of Stentor coeruleus: a giant cell with tiny introns.</title>
        <authorList>
            <person name="Slabodnick M."/>
            <person name="Ruby J.G."/>
            <person name="Reiff S.B."/>
            <person name="Swart E.C."/>
            <person name="Gosai S."/>
            <person name="Prabakaran S."/>
            <person name="Witkowska E."/>
            <person name="Larue G.E."/>
            <person name="Fisher S."/>
            <person name="Freeman R.M."/>
            <person name="Gunawardena J."/>
            <person name="Chu W."/>
            <person name="Stover N.A."/>
            <person name="Gregory B.D."/>
            <person name="Nowacki M."/>
            <person name="Derisi J."/>
            <person name="Roy S.W."/>
            <person name="Marshall W.F."/>
            <person name="Sood P."/>
        </authorList>
    </citation>
    <scope>NUCLEOTIDE SEQUENCE [LARGE SCALE GENOMIC DNA]</scope>
    <source>
        <strain evidence="1">WM001</strain>
    </source>
</reference>
<accession>A0A1R2CMQ7</accession>
<protein>
    <submittedName>
        <fullName evidence="1">Uncharacterized protein</fullName>
    </submittedName>
</protein>
<dbReference type="Proteomes" id="UP000187209">
    <property type="component" value="Unassembled WGS sequence"/>
</dbReference>
<sequence length="279" mass="32895">MGCAIKCSAKSLNHPQASLIRSKTEDNRPLSTVSEDNSIVYLSMKPVHVRPCIKLNFKYDDDNNNLSDIEYIFSCSISCADQLKRIFEMNAAFFSAFRYFETLIHGACIPRFSILKGFKVMLIYLRLNFADFDDIVNVSERFPFFSIKLDQGKDKIVEAWNEIMFLVKSVYKDQELYEDYLHVQYISRVVWEISENIKENKKNSMQKAVFIIEKNLNEMDNIYEISKSTVRMFKEFYMAYENERKMVFSLLPVFAEQEDHSPWNIVHLIETESHRIKIL</sequence>
<dbReference type="AlphaFoldDB" id="A0A1R2CMQ7"/>
<gene>
    <name evidence="1" type="ORF">SteCoe_7325</name>
</gene>
<name>A0A1R2CMQ7_9CILI</name>
<proteinExistence type="predicted"/>